<comment type="caution">
    <text evidence="4">Lacks conserved residue(s) required for the propagation of feature annotation.</text>
</comment>
<dbReference type="FunFam" id="3.20.20.140:FF:000014">
    <property type="entry name" value="5-methylthioadenosine/S-adenosylhomocysteine deaminase"/>
    <property type="match status" value="1"/>
</dbReference>
<dbReference type="AlphaFoldDB" id="A0A1I3TXG8"/>
<dbReference type="InterPro" id="IPR011059">
    <property type="entry name" value="Metal-dep_hydrolase_composite"/>
</dbReference>
<keyword evidence="2 4" id="KW-0378">Hydrolase</keyword>
<feature type="binding site" evidence="4">
    <location>
        <position position="219"/>
    </location>
    <ligand>
        <name>Zn(2+)</name>
        <dbReference type="ChEBI" id="CHEBI:29105"/>
    </ligand>
</feature>
<proteinExistence type="inferred from homology"/>
<dbReference type="CDD" id="cd01298">
    <property type="entry name" value="ATZ_TRZ_like"/>
    <property type="match status" value="1"/>
</dbReference>
<keyword evidence="1 4" id="KW-0479">Metal-binding</keyword>
<dbReference type="Gene3D" id="2.30.40.10">
    <property type="entry name" value="Urease, subunit C, domain 1"/>
    <property type="match status" value="1"/>
</dbReference>
<dbReference type="Pfam" id="PF01979">
    <property type="entry name" value="Amidohydro_1"/>
    <property type="match status" value="1"/>
</dbReference>
<dbReference type="PANTHER" id="PTHR43794">
    <property type="entry name" value="AMINOHYDROLASE SSNA-RELATED"/>
    <property type="match status" value="1"/>
</dbReference>
<feature type="binding site" evidence="4">
    <location>
        <position position="222"/>
    </location>
    <ligand>
        <name>substrate</name>
    </ligand>
</feature>
<comment type="catalytic activity">
    <reaction evidence="4">
        <text>S-methyl-5'-thioadenosine + H2O + H(+) = S-methyl-5'-thioinosine + NH4(+)</text>
        <dbReference type="Rhea" id="RHEA:25025"/>
        <dbReference type="ChEBI" id="CHEBI:15377"/>
        <dbReference type="ChEBI" id="CHEBI:15378"/>
        <dbReference type="ChEBI" id="CHEBI:17509"/>
        <dbReference type="ChEBI" id="CHEBI:28938"/>
        <dbReference type="ChEBI" id="CHEBI:48595"/>
        <dbReference type="EC" id="3.5.4.31"/>
    </reaction>
</comment>
<dbReference type="SUPFAM" id="SSF51556">
    <property type="entry name" value="Metallo-dependent hydrolases"/>
    <property type="match status" value="1"/>
</dbReference>
<dbReference type="InterPro" id="IPR023512">
    <property type="entry name" value="Deaminase_MtaD/DadD"/>
</dbReference>
<dbReference type="RefSeq" id="WP_093231332.1">
    <property type="nucleotide sequence ID" value="NZ_FORR01000020.1"/>
</dbReference>
<dbReference type="GO" id="GO:0050270">
    <property type="term" value="F:S-adenosylhomocysteine deaminase activity"/>
    <property type="evidence" value="ECO:0007669"/>
    <property type="project" value="UniProtKB-UniRule"/>
</dbReference>
<accession>A0A1I3TXG8</accession>
<dbReference type="PANTHER" id="PTHR43794:SF11">
    <property type="entry name" value="AMIDOHYDROLASE-RELATED DOMAIN-CONTAINING PROTEIN"/>
    <property type="match status" value="1"/>
</dbReference>
<feature type="domain" description="Amidohydrolase-related" evidence="5">
    <location>
        <begin position="54"/>
        <end position="412"/>
    </location>
</feature>
<dbReference type="NCBIfam" id="NF005557">
    <property type="entry name" value="PRK07228.1"/>
    <property type="match status" value="1"/>
</dbReference>
<dbReference type="EMBL" id="FORR01000020">
    <property type="protein sequence ID" value="SFJ75988.1"/>
    <property type="molecule type" value="Genomic_DNA"/>
</dbReference>
<sequence length="445" mass="49344">MSQILIKNAQIITMDPNDTILTGDLLIKNDTIAAIGENLQASAVDKVIDATGRIVIPGFIQTHIHLCQTLFRGQADDLELLDWLKKRVWPLEAAHDEESLYYSALLGIGELIQSGTTCIVDMETVHHTHSAFQALADSGFRALSGKCMMDHGDEVPKLLQEDTHESIQESVDLLEKWHNYDNGRIEYAFCPRFVVSCTEELLVNVRDLSAKYDVKVHTHASENRGEIALVEAERGMRNVVYLDHIGLANERLILAHCVWLNDEEKEIIKKRGVKVSHCPGSNLKLASGIADVPNMLDREIFVSLGSDGAPCNNTLDMFHEMRLAATLHKPAYGPTAMKARKVFEMATIGGAKAVGMEDKIGSLEVGKKADLAILNLNKFHSYPSSEVDPISRIVYTANSGDVETTIINGKIVMENRVMKTIDESIVLKEANRAIKRLLKKLPSIQ</sequence>
<evidence type="ECO:0000256" key="4">
    <source>
        <dbReference type="HAMAP-Rule" id="MF_01281"/>
    </source>
</evidence>
<comment type="similarity">
    <text evidence="4">Belongs to the metallo-dependent hydrolases superfamily. MTA/SAH deaminase family.</text>
</comment>
<feature type="binding site" evidence="4">
    <location>
        <position position="63"/>
    </location>
    <ligand>
        <name>Zn(2+)</name>
        <dbReference type="ChEBI" id="CHEBI:29105"/>
    </ligand>
</feature>
<reference evidence="6 7" key="1">
    <citation type="submission" date="2016-10" db="EMBL/GenBank/DDBJ databases">
        <authorList>
            <person name="de Groot N.N."/>
        </authorList>
    </citation>
    <scope>NUCLEOTIDE SEQUENCE [LARGE SCALE GENOMIC DNA]</scope>
    <source>
        <strain evidence="6 7">DSM 44778</strain>
    </source>
</reference>
<feature type="binding site" evidence="4">
    <location>
        <position position="65"/>
    </location>
    <ligand>
        <name>Zn(2+)</name>
        <dbReference type="ChEBI" id="CHEBI:29105"/>
    </ligand>
</feature>
<keyword evidence="7" id="KW-1185">Reference proteome</keyword>
<evidence type="ECO:0000313" key="6">
    <source>
        <dbReference type="EMBL" id="SFJ75988.1"/>
    </source>
</evidence>
<feature type="binding site" evidence="4">
    <location>
        <position position="92"/>
    </location>
    <ligand>
        <name>substrate</name>
    </ligand>
</feature>
<gene>
    <name evidence="4" type="primary">mtaD</name>
    <name evidence="6" type="ORF">SAMN05421852_12057</name>
</gene>
<evidence type="ECO:0000256" key="2">
    <source>
        <dbReference type="ARBA" id="ARBA00022801"/>
    </source>
</evidence>
<comment type="catalytic activity">
    <reaction evidence="4">
        <text>S-adenosyl-L-homocysteine + H2O + H(+) = S-inosyl-L-homocysteine + NH4(+)</text>
        <dbReference type="Rhea" id="RHEA:20716"/>
        <dbReference type="ChEBI" id="CHEBI:15377"/>
        <dbReference type="ChEBI" id="CHEBI:15378"/>
        <dbReference type="ChEBI" id="CHEBI:28938"/>
        <dbReference type="ChEBI" id="CHEBI:57856"/>
        <dbReference type="ChEBI" id="CHEBI:57985"/>
        <dbReference type="EC" id="3.5.4.28"/>
    </reaction>
</comment>
<evidence type="ECO:0000313" key="7">
    <source>
        <dbReference type="Proteomes" id="UP000199545"/>
    </source>
</evidence>
<dbReference type="SUPFAM" id="SSF51338">
    <property type="entry name" value="Composite domain of metallo-dependent hydrolases"/>
    <property type="match status" value="1"/>
</dbReference>
<feature type="binding site" evidence="4">
    <location>
        <position position="307"/>
    </location>
    <ligand>
        <name>substrate</name>
    </ligand>
</feature>
<dbReference type="Gene3D" id="3.20.20.140">
    <property type="entry name" value="Metal-dependent hydrolases"/>
    <property type="match status" value="1"/>
</dbReference>
<evidence type="ECO:0000256" key="1">
    <source>
        <dbReference type="ARBA" id="ARBA00022723"/>
    </source>
</evidence>
<keyword evidence="3 4" id="KW-0862">Zinc</keyword>
<protein>
    <recommendedName>
        <fullName evidence="4">5-methylthioadenosine/S-adenosylhomocysteine deaminase</fullName>
        <shortName evidence="4">MTA/SAH deaminase</shortName>
        <ecNumber evidence="4">3.5.4.28</ecNumber>
        <ecNumber evidence="4">3.5.4.31</ecNumber>
    </recommendedName>
</protein>
<comment type="function">
    <text evidence="4">Catalyzes the deamination of 5-methylthioadenosine and S-adenosyl-L-homocysteine into 5-methylthioinosine and S-inosyl-L-homocysteine, respectively. Is also able to deaminate adenosine.</text>
</comment>
<dbReference type="STRING" id="46223.SAMN05421852_12057"/>
<comment type="cofactor">
    <cofactor evidence="4">
        <name>Zn(2+)</name>
        <dbReference type="ChEBI" id="CHEBI:29105"/>
    </cofactor>
    <text evidence="4">Binds 1 zinc ion per subunit.</text>
</comment>
<name>A0A1I3TXG8_9BACL</name>
<organism evidence="6 7">
    <name type="scientific">Thermoflavimicrobium dichotomicum</name>
    <dbReference type="NCBI Taxonomy" id="46223"/>
    <lineage>
        <taxon>Bacteria</taxon>
        <taxon>Bacillati</taxon>
        <taxon>Bacillota</taxon>
        <taxon>Bacilli</taxon>
        <taxon>Bacillales</taxon>
        <taxon>Thermoactinomycetaceae</taxon>
        <taxon>Thermoflavimicrobium</taxon>
    </lineage>
</organism>
<dbReference type="GO" id="GO:0090614">
    <property type="term" value="F:5'-methylthioadenosine deaminase activity"/>
    <property type="evidence" value="ECO:0007669"/>
    <property type="project" value="UniProtKB-UniRule"/>
</dbReference>
<evidence type="ECO:0000259" key="5">
    <source>
        <dbReference type="Pfam" id="PF01979"/>
    </source>
</evidence>
<dbReference type="Proteomes" id="UP000199545">
    <property type="component" value="Unassembled WGS sequence"/>
</dbReference>
<feature type="binding site" evidence="4">
    <location>
        <position position="307"/>
    </location>
    <ligand>
        <name>Zn(2+)</name>
        <dbReference type="ChEBI" id="CHEBI:29105"/>
    </ligand>
</feature>
<dbReference type="EC" id="3.5.4.28" evidence="4"/>
<evidence type="ECO:0000256" key="3">
    <source>
        <dbReference type="ARBA" id="ARBA00022833"/>
    </source>
</evidence>
<dbReference type="OrthoDB" id="9807210at2"/>
<dbReference type="EC" id="3.5.4.31" evidence="4"/>
<dbReference type="InterPro" id="IPR032466">
    <property type="entry name" value="Metal_Hydrolase"/>
</dbReference>
<dbReference type="GO" id="GO:0046872">
    <property type="term" value="F:metal ion binding"/>
    <property type="evidence" value="ECO:0007669"/>
    <property type="project" value="UniProtKB-KW"/>
</dbReference>
<dbReference type="InterPro" id="IPR006680">
    <property type="entry name" value="Amidohydro-rel"/>
</dbReference>
<dbReference type="InterPro" id="IPR050287">
    <property type="entry name" value="MTA/SAH_deaminase"/>
</dbReference>
<dbReference type="HAMAP" id="MF_01281">
    <property type="entry name" value="MTA_SAH_deamin"/>
    <property type="match status" value="1"/>
</dbReference>